<proteinExistence type="predicted"/>
<accession>A0A7W2JVI4</accession>
<gene>
    <name evidence="1" type="ORF">H4C75_14290</name>
</gene>
<dbReference type="Proteomes" id="UP000541770">
    <property type="component" value="Unassembled WGS sequence"/>
</dbReference>
<evidence type="ECO:0000313" key="1">
    <source>
        <dbReference type="EMBL" id="MBA6065927.1"/>
    </source>
</evidence>
<reference evidence="1 2" key="1">
    <citation type="submission" date="2020-07" db="EMBL/GenBank/DDBJ databases">
        <title>Diversity of carbapenemase encoding genes among Pseudomonas putida group clinical isolates in a tertiary Brazilian hospital.</title>
        <authorList>
            <person name="Alberto-Lei F."/>
            <person name="Nodari C.S."/>
            <person name="Streling A.P."/>
            <person name="Paulino J.T."/>
            <person name="Bessa-Neto F.O."/>
            <person name="Cayo R."/>
            <person name="Gales A.C."/>
        </authorList>
    </citation>
    <scope>NUCLEOTIDE SEQUENCE [LARGE SCALE GENOMIC DNA]</scope>
    <source>
        <strain evidence="1 2">14802</strain>
    </source>
</reference>
<evidence type="ECO:0000313" key="2">
    <source>
        <dbReference type="Proteomes" id="UP000541770"/>
    </source>
</evidence>
<dbReference type="AlphaFoldDB" id="A0A7W2JVI4"/>
<organism evidence="1 2">
    <name type="scientific">Pseudomonas mosselii</name>
    <dbReference type="NCBI Taxonomy" id="78327"/>
    <lineage>
        <taxon>Bacteria</taxon>
        <taxon>Pseudomonadati</taxon>
        <taxon>Pseudomonadota</taxon>
        <taxon>Gammaproteobacteria</taxon>
        <taxon>Pseudomonadales</taxon>
        <taxon>Pseudomonadaceae</taxon>
        <taxon>Pseudomonas</taxon>
    </lineage>
</organism>
<comment type="caution">
    <text evidence="1">The sequence shown here is derived from an EMBL/GenBank/DDBJ whole genome shotgun (WGS) entry which is preliminary data.</text>
</comment>
<sequence length="151" mass="16694">MSTENSATKSTWLYSFVQAGWFSPAFNQVIPDDCVEVSDTQRAELLAGTQQGLVITRASDGKPALSVPPPLPTAELAARERRWRGSQLLRTDAAVTRHRDEVELGRVTTLTASQYTELLGYRAALRDWPTDDLFPDSGKRPALTFALDDNL</sequence>
<dbReference type="RefSeq" id="WP_182323232.1">
    <property type="nucleotide sequence ID" value="NZ_JACGDE010000009.1"/>
</dbReference>
<name>A0A7W2JVI4_9PSED</name>
<protein>
    <submittedName>
        <fullName evidence="1">Phage tail protein</fullName>
    </submittedName>
</protein>
<dbReference type="EMBL" id="JACGDE010000009">
    <property type="protein sequence ID" value="MBA6065927.1"/>
    <property type="molecule type" value="Genomic_DNA"/>
</dbReference>